<protein>
    <submittedName>
        <fullName evidence="3">Response regulator</fullName>
    </submittedName>
</protein>
<dbReference type="AlphaFoldDB" id="A0A5R9L488"/>
<dbReference type="PANTHER" id="PTHR44520">
    <property type="entry name" value="RESPONSE REGULATOR RCP1-RELATED"/>
    <property type="match status" value="1"/>
</dbReference>
<sequence length="127" mass="14354">MKVRRILLVDDDSDDSELFLEALHDLDASITCRSATDGVDALKKLDSPERPDIIFLDVNMPRMDGWECLDAIRNNPSFQEIPVVMYSTSSHEKEVKKAHSKGANHFFKKPDSFIALKETLRHVIGLG</sequence>
<feature type="modified residue" description="4-aspartylphosphate" evidence="1">
    <location>
        <position position="57"/>
    </location>
</feature>
<dbReference type="InterPro" id="IPR011006">
    <property type="entry name" value="CheY-like_superfamily"/>
</dbReference>
<comment type="caution">
    <text evidence="3">The sequence shown here is derived from an EMBL/GenBank/DDBJ whole genome shotgun (WGS) entry which is preliminary data.</text>
</comment>
<evidence type="ECO:0000313" key="3">
    <source>
        <dbReference type="EMBL" id="TLV03386.1"/>
    </source>
</evidence>
<dbReference type="PROSITE" id="PS50110">
    <property type="entry name" value="RESPONSE_REGULATORY"/>
    <property type="match status" value="1"/>
</dbReference>
<feature type="domain" description="Response regulatory" evidence="2">
    <location>
        <begin position="5"/>
        <end position="124"/>
    </location>
</feature>
<dbReference type="Proteomes" id="UP000306402">
    <property type="component" value="Unassembled WGS sequence"/>
</dbReference>
<dbReference type="SMART" id="SM00448">
    <property type="entry name" value="REC"/>
    <property type="match status" value="1"/>
</dbReference>
<dbReference type="Gene3D" id="3.40.50.2300">
    <property type="match status" value="1"/>
</dbReference>
<proteinExistence type="predicted"/>
<dbReference type="GO" id="GO:0000160">
    <property type="term" value="P:phosphorelay signal transduction system"/>
    <property type="evidence" value="ECO:0007669"/>
    <property type="project" value="InterPro"/>
</dbReference>
<evidence type="ECO:0000259" key="2">
    <source>
        <dbReference type="PROSITE" id="PS50110"/>
    </source>
</evidence>
<accession>A0A5R9L488</accession>
<dbReference type="PANTHER" id="PTHR44520:SF2">
    <property type="entry name" value="RESPONSE REGULATOR RCP1"/>
    <property type="match status" value="1"/>
</dbReference>
<organism evidence="3 4">
    <name type="scientific">Dyadobacter luticola</name>
    <dbReference type="NCBI Taxonomy" id="1979387"/>
    <lineage>
        <taxon>Bacteria</taxon>
        <taxon>Pseudomonadati</taxon>
        <taxon>Bacteroidota</taxon>
        <taxon>Cytophagia</taxon>
        <taxon>Cytophagales</taxon>
        <taxon>Spirosomataceae</taxon>
        <taxon>Dyadobacter</taxon>
    </lineage>
</organism>
<keyword evidence="4" id="KW-1185">Reference proteome</keyword>
<gene>
    <name evidence="3" type="ORF">FEN17_07200</name>
</gene>
<dbReference type="InterPro" id="IPR052893">
    <property type="entry name" value="TCS_response_regulator"/>
</dbReference>
<reference evidence="3 4" key="1">
    <citation type="submission" date="2019-05" db="EMBL/GenBank/DDBJ databases">
        <authorList>
            <person name="Qu J.-H."/>
        </authorList>
    </citation>
    <scope>NUCLEOTIDE SEQUENCE [LARGE SCALE GENOMIC DNA]</scope>
    <source>
        <strain evidence="3 4">T17</strain>
    </source>
</reference>
<evidence type="ECO:0000256" key="1">
    <source>
        <dbReference type="PROSITE-ProRule" id="PRU00169"/>
    </source>
</evidence>
<dbReference type="EMBL" id="VCEJ01000002">
    <property type="protein sequence ID" value="TLV03386.1"/>
    <property type="molecule type" value="Genomic_DNA"/>
</dbReference>
<dbReference type="SUPFAM" id="SSF52172">
    <property type="entry name" value="CheY-like"/>
    <property type="match status" value="1"/>
</dbReference>
<dbReference type="InterPro" id="IPR001789">
    <property type="entry name" value="Sig_transdc_resp-reg_receiver"/>
</dbReference>
<dbReference type="Pfam" id="PF00072">
    <property type="entry name" value="Response_reg"/>
    <property type="match status" value="1"/>
</dbReference>
<dbReference type="OrthoDB" id="7631574at2"/>
<keyword evidence="1" id="KW-0597">Phosphoprotein</keyword>
<name>A0A5R9L488_9BACT</name>
<evidence type="ECO:0000313" key="4">
    <source>
        <dbReference type="Proteomes" id="UP000306402"/>
    </source>
</evidence>